<dbReference type="EMBL" id="QGMH01000049">
    <property type="protein sequence ID" value="TVY27420.1"/>
    <property type="molecule type" value="Genomic_DNA"/>
</dbReference>
<feature type="region of interest" description="Disordered" evidence="1">
    <location>
        <begin position="89"/>
        <end position="110"/>
    </location>
</feature>
<evidence type="ECO:0000313" key="4">
    <source>
        <dbReference type="Proteomes" id="UP000431533"/>
    </source>
</evidence>
<evidence type="ECO:0000313" key="3">
    <source>
        <dbReference type="EMBL" id="TVY27420.1"/>
    </source>
</evidence>
<comment type="caution">
    <text evidence="3">The sequence shown here is derived from an EMBL/GenBank/DDBJ whole genome shotgun (WGS) entry which is preliminary data.</text>
</comment>
<protein>
    <submittedName>
        <fullName evidence="3">Uncharacterized protein</fullName>
    </submittedName>
</protein>
<feature type="transmembrane region" description="Helical" evidence="2">
    <location>
        <begin position="137"/>
        <end position="160"/>
    </location>
</feature>
<accession>A0A8H8R4N5</accession>
<feature type="region of interest" description="Disordered" evidence="1">
    <location>
        <begin position="1"/>
        <end position="21"/>
    </location>
</feature>
<organism evidence="3 4">
    <name type="scientific">Lachnellula hyalina</name>
    <dbReference type="NCBI Taxonomy" id="1316788"/>
    <lineage>
        <taxon>Eukaryota</taxon>
        <taxon>Fungi</taxon>
        <taxon>Dikarya</taxon>
        <taxon>Ascomycota</taxon>
        <taxon>Pezizomycotina</taxon>
        <taxon>Leotiomycetes</taxon>
        <taxon>Helotiales</taxon>
        <taxon>Lachnaceae</taxon>
        <taxon>Lachnellula</taxon>
    </lineage>
</organism>
<dbReference type="RefSeq" id="XP_031006208.1">
    <property type="nucleotide sequence ID" value="XM_031149143.1"/>
</dbReference>
<reference evidence="3 4" key="1">
    <citation type="submission" date="2018-05" db="EMBL/GenBank/DDBJ databases">
        <title>Genome sequencing and assembly of the regulated plant pathogen Lachnellula willkommii and related sister species for the development of diagnostic species identification markers.</title>
        <authorList>
            <person name="Giroux E."/>
            <person name="Bilodeau G."/>
        </authorList>
    </citation>
    <scope>NUCLEOTIDE SEQUENCE [LARGE SCALE GENOMIC DNA]</scope>
    <source>
        <strain evidence="3 4">CBS 185.66</strain>
    </source>
</reference>
<dbReference type="Proteomes" id="UP000431533">
    <property type="component" value="Unassembled WGS sequence"/>
</dbReference>
<evidence type="ECO:0000256" key="2">
    <source>
        <dbReference type="SAM" id="Phobius"/>
    </source>
</evidence>
<keyword evidence="4" id="KW-1185">Reference proteome</keyword>
<name>A0A8H8R4N5_9HELO</name>
<feature type="compositionally biased region" description="Basic and acidic residues" evidence="1">
    <location>
        <begin position="93"/>
        <end position="110"/>
    </location>
</feature>
<keyword evidence="2" id="KW-0472">Membrane</keyword>
<feature type="transmembrane region" description="Helical" evidence="2">
    <location>
        <begin position="25"/>
        <end position="46"/>
    </location>
</feature>
<dbReference type="AlphaFoldDB" id="A0A8H8R4N5"/>
<dbReference type="GeneID" id="41984379"/>
<keyword evidence="2" id="KW-1133">Transmembrane helix</keyword>
<evidence type="ECO:0000256" key="1">
    <source>
        <dbReference type="SAM" id="MobiDB-lite"/>
    </source>
</evidence>
<gene>
    <name evidence="3" type="ORF">LHYA1_G004181</name>
</gene>
<dbReference type="OrthoDB" id="4156595at2759"/>
<sequence>MSSRPQSPPNGMRAPPSPAAPKESAISRLLIAPLTFISFLLSLALIDSRNHALRTHTHNNGPSPPFARGKALIHSLIFKRVPDPSPYSYVRSPDAKSERGSGDGNVEGKEQPWHWHTKQRKMMKAEMDDAFRMRKSVMVFLMLVGVGIAVAVGVLGRWILRGVLL</sequence>
<proteinExistence type="predicted"/>
<keyword evidence="2" id="KW-0812">Transmembrane</keyword>